<keyword evidence="3" id="KW-1185">Reference proteome</keyword>
<evidence type="ECO:0000256" key="1">
    <source>
        <dbReference type="ARBA" id="ARBA00023180"/>
    </source>
</evidence>
<dbReference type="InterPro" id="IPR011162">
    <property type="entry name" value="MHC_I/II-like_Ag-recog"/>
</dbReference>
<evidence type="ECO:0000313" key="3">
    <source>
        <dbReference type="Proteomes" id="UP000327468"/>
    </source>
</evidence>
<dbReference type="Gene3D" id="3.30.500.10">
    <property type="entry name" value="MHC class I-like antigen recognition-like"/>
    <property type="match status" value="1"/>
</dbReference>
<reference evidence="2 3" key="1">
    <citation type="submission" date="2019-06" db="EMBL/GenBank/DDBJ databases">
        <title>A chromosome-scale genome assembly of the striped catfish, Pangasianodon hypophthalmus.</title>
        <authorList>
            <person name="Wen M."/>
            <person name="Zahm M."/>
            <person name="Roques C."/>
            <person name="Cabau C."/>
            <person name="Klopp C."/>
            <person name="Donnadieu C."/>
            <person name="Jouanno E."/>
            <person name="Avarre J.-C."/>
            <person name="Campet M."/>
            <person name="Ha T.T.T."/>
            <person name="Dugue R."/>
            <person name="Lampietro C."/>
            <person name="Louis A."/>
            <person name="Herpin A."/>
            <person name="Echchiki A."/>
            <person name="Berthelot C."/>
            <person name="Parey E."/>
            <person name="Roest-Crollius H."/>
            <person name="Braasch I."/>
            <person name="Postlethwait J."/>
            <person name="Bobe J."/>
            <person name="Montfort J."/>
            <person name="Bouchez O."/>
            <person name="Begum T."/>
            <person name="Schartl M."/>
            <person name="Guiguen Y."/>
        </authorList>
    </citation>
    <scope>NUCLEOTIDE SEQUENCE [LARGE SCALE GENOMIC DNA]</scope>
    <source>
        <strain evidence="2 3">Indonesia</strain>
        <tissue evidence="2">Blood</tissue>
    </source>
</reference>
<evidence type="ECO:0000313" key="2">
    <source>
        <dbReference type="EMBL" id="KAB5517733.1"/>
    </source>
</evidence>
<proteinExistence type="predicted"/>
<dbReference type="AlphaFoldDB" id="A0A5N5JJT3"/>
<dbReference type="SUPFAM" id="SSF54452">
    <property type="entry name" value="MHC antigen-recognition domain"/>
    <property type="match status" value="1"/>
</dbReference>
<evidence type="ECO:0008006" key="4">
    <source>
        <dbReference type="Google" id="ProtNLM"/>
    </source>
</evidence>
<name>A0A5N5JJT3_PANHP</name>
<keyword evidence="1" id="KW-0325">Glycoprotein</keyword>
<protein>
    <recommendedName>
        <fullName evidence="4">MHC class I-like antigen recognition-like domain-containing protein</fullName>
    </recommendedName>
</protein>
<accession>A0A5N5JJT3</accession>
<dbReference type="Proteomes" id="UP000327468">
    <property type="component" value="Chromosome 29"/>
</dbReference>
<comment type="caution">
    <text evidence="2">The sequence shown here is derived from an EMBL/GenBank/DDBJ whole genome shotgun (WGS) entry which is preliminary data.</text>
</comment>
<dbReference type="InterPro" id="IPR037055">
    <property type="entry name" value="MHC_I-like_Ag-recog_sf"/>
</dbReference>
<dbReference type="EMBL" id="VFJC01000030">
    <property type="protein sequence ID" value="KAB5517733.1"/>
    <property type="molecule type" value="Genomic_DNA"/>
</dbReference>
<organism evidence="2 3">
    <name type="scientific">Pangasianodon hypophthalmus</name>
    <name type="common">Striped catfish</name>
    <name type="synonym">Helicophagus hypophthalmus</name>
    <dbReference type="NCBI Taxonomy" id="310915"/>
    <lineage>
        <taxon>Eukaryota</taxon>
        <taxon>Metazoa</taxon>
        <taxon>Chordata</taxon>
        <taxon>Craniata</taxon>
        <taxon>Vertebrata</taxon>
        <taxon>Euteleostomi</taxon>
        <taxon>Actinopterygii</taxon>
        <taxon>Neopterygii</taxon>
        <taxon>Teleostei</taxon>
        <taxon>Ostariophysi</taxon>
        <taxon>Siluriformes</taxon>
        <taxon>Pangasiidae</taxon>
        <taxon>Pangasianodon</taxon>
    </lineage>
</organism>
<gene>
    <name evidence="2" type="ORF">PHYPO_G00170590</name>
</gene>
<sequence length="167" mass="18850">MLLKFSPGIMNCGIISNCLNTGKAKIIYTLAIFLHLQQSCCDVDSITWNFLGSEGLSLPKYTERILVNDVTLFYYDSSMKSTAPCPEWLDTTAGLQHCKETRSLSDHNRENMALALQNAISQFNLTGTISDINVYQGYSRCDLYPNGTVKAFFNSCIQWEGLLKFRY</sequence>